<dbReference type="Gene3D" id="6.10.250.1820">
    <property type="match status" value="1"/>
</dbReference>
<dbReference type="PANTHER" id="PTHR24179">
    <property type="entry name" value="PROTEIN PHOSPHATASE 1 REGULATORY SUBUNIT 12"/>
    <property type="match status" value="1"/>
</dbReference>
<reference evidence="5 6" key="1">
    <citation type="journal article" date="2020" name="Nature">
        <title>Six reference-quality genomes reveal evolution of bat adaptations.</title>
        <authorList>
            <person name="Jebb D."/>
            <person name="Huang Z."/>
            <person name="Pippel M."/>
            <person name="Hughes G.M."/>
            <person name="Lavrichenko K."/>
            <person name="Devanna P."/>
            <person name="Winkler S."/>
            <person name="Jermiin L.S."/>
            <person name="Skirmuntt E.C."/>
            <person name="Katzourakis A."/>
            <person name="Burkitt-Gray L."/>
            <person name="Ray D.A."/>
            <person name="Sullivan K.A.M."/>
            <person name="Roscito J.G."/>
            <person name="Kirilenko B.M."/>
            <person name="Davalos L.M."/>
            <person name="Corthals A.P."/>
            <person name="Power M.L."/>
            <person name="Jones G."/>
            <person name="Ransome R.D."/>
            <person name="Dechmann D.K.N."/>
            <person name="Locatelli A.G."/>
            <person name="Puechmaille S.J."/>
            <person name="Fedrigo O."/>
            <person name="Jarvis E.D."/>
            <person name="Hiller M."/>
            <person name="Vernes S.C."/>
            <person name="Myers E.W."/>
            <person name="Teeling E.C."/>
        </authorList>
    </citation>
    <scope>NUCLEOTIDE SEQUENCE [LARGE SCALE GENOMIC DNA]</scope>
    <source>
        <strain evidence="5">MMyoMyo1</strain>
        <tissue evidence="5">Flight muscle</tissue>
    </source>
</reference>
<dbReference type="EMBL" id="JABWUV010000004">
    <property type="protein sequence ID" value="KAF6360208.1"/>
    <property type="molecule type" value="Genomic_DNA"/>
</dbReference>
<dbReference type="GO" id="GO:0004857">
    <property type="term" value="F:enzyme inhibitor activity"/>
    <property type="evidence" value="ECO:0007669"/>
    <property type="project" value="TreeGrafter"/>
</dbReference>
<feature type="domain" description="cGMP-dependent protein kinase interacting" evidence="4">
    <location>
        <begin position="43"/>
        <end position="142"/>
    </location>
</feature>
<dbReference type="GO" id="GO:0019901">
    <property type="term" value="F:protein kinase binding"/>
    <property type="evidence" value="ECO:0007669"/>
    <property type="project" value="InterPro"/>
</dbReference>
<dbReference type="InterPro" id="IPR031775">
    <property type="entry name" value="PRKG1_interact"/>
</dbReference>
<keyword evidence="1" id="KW-0677">Repeat</keyword>
<protein>
    <recommendedName>
        <fullName evidence="4">cGMP-dependent protein kinase interacting domain-containing protein</fullName>
    </recommendedName>
</protein>
<evidence type="ECO:0000259" key="4">
    <source>
        <dbReference type="Pfam" id="PF15898"/>
    </source>
</evidence>
<evidence type="ECO:0000313" key="5">
    <source>
        <dbReference type="EMBL" id="KAF6360208.1"/>
    </source>
</evidence>
<dbReference type="AlphaFoldDB" id="A0A7J7YEI5"/>
<evidence type="ECO:0000256" key="3">
    <source>
        <dbReference type="SAM" id="Coils"/>
    </source>
</evidence>
<sequence length="142" mass="16476">MVLGCWGPSHQRHNSQKMVLIGLRQQDLNPEPQPESEEPEGGFRKLYTTLRIENKRLREALTHTMLQLTQLKVELEHTTQRQKSFAERWALLELERFECRAPEGKAAELEEELKGLSNLQADNHHLKEENATLIQVISKLSK</sequence>
<proteinExistence type="predicted"/>
<dbReference type="GO" id="GO:0019208">
    <property type="term" value="F:phosphatase regulator activity"/>
    <property type="evidence" value="ECO:0007669"/>
    <property type="project" value="TreeGrafter"/>
</dbReference>
<keyword evidence="2" id="KW-0040">ANK repeat</keyword>
<evidence type="ECO:0000256" key="2">
    <source>
        <dbReference type="ARBA" id="ARBA00023043"/>
    </source>
</evidence>
<name>A0A7J7YEI5_MYOMY</name>
<dbReference type="VEuPathDB" id="HostDB:PPP1R12A"/>
<organism evidence="5 6">
    <name type="scientific">Myotis myotis</name>
    <name type="common">Greater mouse-eared bat</name>
    <name type="synonym">Vespertilio myotis</name>
    <dbReference type="NCBI Taxonomy" id="51298"/>
    <lineage>
        <taxon>Eukaryota</taxon>
        <taxon>Metazoa</taxon>
        <taxon>Chordata</taxon>
        <taxon>Craniata</taxon>
        <taxon>Vertebrata</taxon>
        <taxon>Euteleostomi</taxon>
        <taxon>Mammalia</taxon>
        <taxon>Eutheria</taxon>
        <taxon>Laurasiatheria</taxon>
        <taxon>Chiroptera</taxon>
        <taxon>Yangochiroptera</taxon>
        <taxon>Vespertilionidae</taxon>
        <taxon>Myotis</taxon>
    </lineage>
</organism>
<dbReference type="InterPro" id="IPR051226">
    <property type="entry name" value="PP1_Regulatory_Subunit"/>
</dbReference>
<dbReference type="GO" id="GO:0005737">
    <property type="term" value="C:cytoplasm"/>
    <property type="evidence" value="ECO:0007669"/>
    <property type="project" value="TreeGrafter"/>
</dbReference>
<keyword evidence="6" id="KW-1185">Reference proteome</keyword>
<keyword evidence="3" id="KW-0175">Coiled coil</keyword>
<comment type="caution">
    <text evidence="5">The sequence shown here is derived from an EMBL/GenBank/DDBJ whole genome shotgun (WGS) entry which is preliminary data.</text>
</comment>
<dbReference type="PANTHER" id="PTHR24179:SF27">
    <property type="entry name" value="PROTEIN PHOSPHATASE 1 REGULATORY SUBUNIT 12C"/>
    <property type="match status" value="1"/>
</dbReference>
<gene>
    <name evidence="5" type="ORF">mMyoMyo1_011160</name>
</gene>
<feature type="coiled-coil region" evidence="3">
    <location>
        <begin position="109"/>
        <end position="136"/>
    </location>
</feature>
<dbReference type="Proteomes" id="UP000527355">
    <property type="component" value="Unassembled WGS sequence"/>
</dbReference>
<evidence type="ECO:0000313" key="6">
    <source>
        <dbReference type="Proteomes" id="UP000527355"/>
    </source>
</evidence>
<accession>A0A7J7YEI5</accession>
<evidence type="ECO:0000256" key="1">
    <source>
        <dbReference type="ARBA" id="ARBA00022737"/>
    </source>
</evidence>
<dbReference type="Pfam" id="PF15898">
    <property type="entry name" value="PRKG1_interact"/>
    <property type="match status" value="1"/>
</dbReference>